<evidence type="ECO:0008006" key="4">
    <source>
        <dbReference type="Google" id="ProtNLM"/>
    </source>
</evidence>
<reference evidence="2 3" key="1">
    <citation type="journal article" date="2009" name="Stand. Genomic Sci.">
        <title>Complete genome sequence of Stackebrandtia nassauensis type strain (LLR-40K-21).</title>
        <authorList>
            <person name="Munk C."/>
            <person name="Lapidus A."/>
            <person name="Copeland A."/>
            <person name="Jando M."/>
            <person name="Mayilraj S."/>
            <person name="Glavina Del Rio T."/>
            <person name="Nolan M."/>
            <person name="Chen F."/>
            <person name="Lucas S."/>
            <person name="Tice H."/>
            <person name="Cheng J.F."/>
            <person name="Han C."/>
            <person name="Detter J.C."/>
            <person name="Bruce D."/>
            <person name="Goodwin L."/>
            <person name="Chain P."/>
            <person name="Pitluck S."/>
            <person name="Goker M."/>
            <person name="Ovchinikova G."/>
            <person name="Pati A."/>
            <person name="Ivanova N."/>
            <person name="Mavromatis K."/>
            <person name="Chen A."/>
            <person name="Palaniappan K."/>
            <person name="Land M."/>
            <person name="Hauser L."/>
            <person name="Chang Y.J."/>
            <person name="Jeffries C.D."/>
            <person name="Bristow J."/>
            <person name="Eisen J.A."/>
            <person name="Markowitz V."/>
            <person name="Hugenholtz P."/>
            <person name="Kyrpides N.C."/>
            <person name="Klenk H.P."/>
        </authorList>
    </citation>
    <scope>NUCLEOTIDE SEQUENCE [LARGE SCALE GENOMIC DNA]</scope>
    <source>
        <strain evidence="3">DSM 44728 / CIP 108903 / NRRL B-16338 / NBRC 102104 / LLR-40K-21</strain>
    </source>
</reference>
<dbReference type="PANTHER" id="PTHR39335:SF1">
    <property type="entry name" value="BLL4220 PROTEIN"/>
    <property type="match status" value="1"/>
</dbReference>
<dbReference type="InterPro" id="IPR005297">
    <property type="entry name" value="Lipoprotein_repeat"/>
</dbReference>
<name>D3Q6W1_STANL</name>
<dbReference type="Pfam" id="PF03640">
    <property type="entry name" value="Lipoprotein_15"/>
    <property type="match status" value="4"/>
</dbReference>
<dbReference type="Proteomes" id="UP000000844">
    <property type="component" value="Chromosome"/>
</dbReference>
<dbReference type="HOGENOM" id="CLU_058029_0_0_11"/>
<evidence type="ECO:0000313" key="3">
    <source>
        <dbReference type="Proteomes" id="UP000000844"/>
    </source>
</evidence>
<proteinExistence type="predicted"/>
<keyword evidence="1" id="KW-0732">Signal</keyword>
<dbReference type="AlphaFoldDB" id="D3Q6W1"/>
<dbReference type="PROSITE" id="PS51257">
    <property type="entry name" value="PROKAR_LIPOPROTEIN"/>
    <property type="match status" value="1"/>
</dbReference>
<feature type="chain" id="PRO_5039460170" description="Lipoprotein" evidence="1">
    <location>
        <begin position="25"/>
        <end position="295"/>
    </location>
</feature>
<dbReference type="EMBL" id="CP001778">
    <property type="protein sequence ID" value="ADD40360.1"/>
    <property type="molecule type" value="Genomic_DNA"/>
</dbReference>
<dbReference type="OrthoDB" id="597632at2"/>
<evidence type="ECO:0000313" key="2">
    <source>
        <dbReference type="EMBL" id="ADD40360.1"/>
    </source>
</evidence>
<evidence type="ECO:0000256" key="1">
    <source>
        <dbReference type="SAM" id="SignalP"/>
    </source>
</evidence>
<gene>
    <name evidence="2" type="ordered locus">Snas_0647</name>
</gene>
<protein>
    <recommendedName>
        <fullName evidence="4">Lipoprotein</fullName>
    </recommendedName>
</protein>
<dbReference type="KEGG" id="sna:Snas_0647"/>
<dbReference type="STRING" id="446470.Snas_0647"/>
<accession>D3Q6W1</accession>
<feature type="signal peptide" evidence="1">
    <location>
        <begin position="1"/>
        <end position="24"/>
    </location>
</feature>
<dbReference type="eggNOG" id="COG4315">
    <property type="taxonomic scope" value="Bacteria"/>
</dbReference>
<dbReference type="GO" id="GO:0043448">
    <property type="term" value="P:alkane catabolic process"/>
    <property type="evidence" value="ECO:0007669"/>
    <property type="project" value="TreeGrafter"/>
</dbReference>
<dbReference type="PANTHER" id="PTHR39335">
    <property type="entry name" value="BLL4220 PROTEIN"/>
    <property type="match status" value="1"/>
</dbReference>
<dbReference type="RefSeq" id="WP_013015931.1">
    <property type="nucleotide sequence ID" value="NC_013947.1"/>
</dbReference>
<keyword evidence="3" id="KW-1185">Reference proteome</keyword>
<sequence length="295" mass="31773">MSNSLLRRLALPAVIAALAIPALAACNSAGANESTGKEAADSATEVKVGETSLGDVLLDSEGKTLYMFKKDKDGKSACYDKCEKMWPPLTVDGDAKAGDGADADLLGTSEREDGSQQVTYNGMPLYYFAKDKAEGDVNGQGVKDVWYVVDAEGNIVDKAKDSGGDDGYDDGEEKKSYDLQLVDNDEYGPILVNSEGMTLYMFFKDEKLDNASACYKDCLNKWTPLTVEDDPTYGDGVDKSLIGTIEREDGTKQVTYNDWPMYTFNDDANAGDTKGVGFKDLWCATTATGEAAVTK</sequence>
<organism evidence="2 3">
    <name type="scientific">Stackebrandtia nassauensis (strain DSM 44728 / CIP 108903 / NRRL B-16338 / NBRC 102104 / LLR-40K-21)</name>
    <dbReference type="NCBI Taxonomy" id="446470"/>
    <lineage>
        <taxon>Bacteria</taxon>
        <taxon>Bacillati</taxon>
        <taxon>Actinomycetota</taxon>
        <taxon>Actinomycetes</taxon>
        <taxon>Glycomycetales</taxon>
        <taxon>Glycomycetaceae</taxon>
        <taxon>Stackebrandtia</taxon>
    </lineage>
</organism>